<feature type="compositionally biased region" description="Basic and acidic residues" evidence="1">
    <location>
        <begin position="94"/>
        <end position="103"/>
    </location>
</feature>
<feature type="region of interest" description="Disordered" evidence="1">
    <location>
        <begin position="78"/>
        <end position="114"/>
    </location>
</feature>
<dbReference type="Gene3D" id="3.40.960.10">
    <property type="entry name" value="VSR Endonuclease"/>
    <property type="match status" value="1"/>
</dbReference>
<dbReference type="SUPFAM" id="SSF52980">
    <property type="entry name" value="Restriction endonuclease-like"/>
    <property type="match status" value="1"/>
</dbReference>
<evidence type="ECO:0000256" key="1">
    <source>
        <dbReference type="SAM" id="MobiDB-lite"/>
    </source>
</evidence>
<dbReference type="Proteomes" id="UP000189796">
    <property type="component" value="Chromosome I"/>
</dbReference>
<dbReference type="RefSeq" id="WP_079601785.1">
    <property type="nucleotide sequence ID" value="NZ_LT670817.1"/>
</dbReference>
<dbReference type="PANTHER" id="PTHR38590">
    <property type="entry name" value="BLL0828 PROTEIN"/>
    <property type="match status" value="1"/>
</dbReference>
<dbReference type="InterPro" id="IPR011335">
    <property type="entry name" value="Restrct_endonuc-II-like"/>
</dbReference>
<organism evidence="3 4">
    <name type="scientific">Bradyrhizobium erythrophlei</name>
    <dbReference type="NCBI Taxonomy" id="1437360"/>
    <lineage>
        <taxon>Bacteria</taxon>
        <taxon>Pseudomonadati</taxon>
        <taxon>Pseudomonadota</taxon>
        <taxon>Alphaproteobacteria</taxon>
        <taxon>Hyphomicrobiales</taxon>
        <taxon>Nitrobacteraceae</taxon>
        <taxon>Bradyrhizobium</taxon>
    </lineage>
</organism>
<dbReference type="Pfam" id="PF04480">
    <property type="entry name" value="DUF559"/>
    <property type="match status" value="1"/>
</dbReference>
<name>A0A1M5N6T7_9BRAD</name>
<evidence type="ECO:0000313" key="4">
    <source>
        <dbReference type="Proteomes" id="UP000189796"/>
    </source>
</evidence>
<dbReference type="PANTHER" id="PTHR38590:SF1">
    <property type="entry name" value="BLL0828 PROTEIN"/>
    <property type="match status" value="1"/>
</dbReference>
<proteinExistence type="predicted"/>
<accession>A0A1M5N6T7</accession>
<dbReference type="AlphaFoldDB" id="A0A1M5N6T7"/>
<dbReference type="InterPro" id="IPR047216">
    <property type="entry name" value="Endonuclease_DUF559_bact"/>
</dbReference>
<feature type="domain" description="DUF559" evidence="2">
    <location>
        <begin position="10"/>
        <end position="72"/>
    </location>
</feature>
<dbReference type="OrthoDB" id="9798754at2"/>
<dbReference type="InterPro" id="IPR007569">
    <property type="entry name" value="DUF559"/>
</dbReference>
<dbReference type="EMBL" id="LT670817">
    <property type="protein sequence ID" value="SHG85306.1"/>
    <property type="molecule type" value="Genomic_DNA"/>
</dbReference>
<evidence type="ECO:0000313" key="3">
    <source>
        <dbReference type="EMBL" id="SHG85306.1"/>
    </source>
</evidence>
<reference evidence="3 4" key="1">
    <citation type="submission" date="2016-11" db="EMBL/GenBank/DDBJ databases">
        <authorList>
            <person name="Jaros S."/>
            <person name="Januszkiewicz K."/>
            <person name="Wedrychowicz H."/>
        </authorList>
    </citation>
    <scope>NUCLEOTIDE SEQUENCE [LARGE SCALE GENOMIC DNA]</scope>
    <source>
        <strain evidence="3 4">GAS138</strain>
    </source>
</reference>
<gene>
    <name evidence="3" type="ORF">SAMN05443248_2861</name>
</gene>
<sequence>MTAQRVKPSPYIADFLSSELRLIIEVDGGQHADSVRDIERDNWLAQNKFRVPRFWNNGVLQNLEGVLTCLAEQVDRTPYPSSRFRETPPSPARAEGKKADRAMSRNAMHCNREW</sequence>
<evidence type="ECO:0000259" key="2">
    <source>
        <dbReference type="Pfam" id="PF04480"/>
    </source>
</evidence>
<protein>
    <recommendedName>
        <fullName evidence="2">DUF559 domain-containing protein</fullName>
    </recommendedName>
</protein>